<evidence type="ECO:0000313" key="3">
    <source>
        <dbReference type="EMBL" id="TWS00404.1"/>
    </source>
</evidence>
<dbReference type="Proteomes" id="UP000317901">
    <property type="component" value="Unassembled WGS sequence"/>
</dbReference>
<dbReference type="Gene3D" id="2.170.270.10">
    <property type="entry name" value="SET domain"/>
    <property type="match status" value="1"/>
</dbReference>
<evidence type="ECO:0000256" key="1">
    <source>
        <dbReference type="SAM" id="MobiDB-lite"/>
    </source>
</evidence>
<sequence>MSHSRSPSSRPPGSIHADFIKERLPSWAASASPIVLAELRSSLIKNNQSRHDLNELLGQVQNPEMFVRPLFRQALRRYLTGLDPDKTLFVREWRNEHLLGVYSTHDRTSEHSLFEAALQNFEPSEAESGGIEEGSGLFLQTATGRMRAHTPPIIFAQFCRHLDLGSHYQRHLNEFFNPPPLSDALQTVPNPRQVIRAYEQSSFESALHLALLKGEISNELYQQLFTLQIDGKHPDLICNHLTINNVTLPGILVIRDRHFDKSQILYTPHDPVAMFRRYPSMHLLEADLAVRLLSARYLEFFNRFVPLRYRGHLISITPPRIDSLPGGRPTTRVPARVDQAISRTPITGNIFHSIAEHRISHIRSDARVLVVPTADANLRGREARLQRFKELGTSILFFAASFIPVVGEVLFTVTGLQLISSVYHGFAAWSRGDSDQALNELLDVMDTVALGLATAGAIKTAGFTATLVKVQLKNRSWRLWSPDLTPYRSPHELPEGLAANAQGLYEHNQRHYLKLGKDVLHQVKRDPQTQQWHVEHPLSEAAYTPALLTNGVGTWRHAHEAVKNWDDLTLLTRVGPDALHIDQPAFEPILQVSEVNIEQLRHVHQDMVRPPPRLRDTLKHFNFEQEINQFTMARAEGITVSAHSPLIQLHLLGSLPEWPATTVLKILDPKQNTIMSFGAQGTEISISEEQLRKGELLQVLEQKLPANIFEALAHTDSIPDEAKPYFTPVSRLASRLSEEAAQHKQRIFTWLCEYSEKPVTPIEKQLSEIIPLLTKSQLEEISAVLGEHEQSRVLREKSLTAEQRWEVDQYVRQTETLRIREGLYLDSVSTPESLCMLLFTLEQLPGWPASHRIEIRDQRFDGNLLGRAGPANTGTLHVLTREGELYGLFSSAGVRLKEPADLFSTVEHTLSSTQRQAITLRTETASLKQAARKLSMELLANPAPTARGKPAEIKIPPRPFQPFDPLFAENMHPVMKTLRNDGIYESAPSSGRDNRYYVLQNARYYQVKRNPVGWQLIDARSPFRAYKPYVGKNAQGEWGIDPNTGALFGGMNNSPPRRTSVDTHFDSQHSPPQAQASPSEHSSGAGLTSMVSAEESLGLIPSESSYHTGEEATHPVPYTQQELEHMHSSSSYQHSRNYQRQYDRANNGRYPLRDVDGQSLRIRFIQAVAKSYTSETTIHKDLVLPYIKWEGYEEVARLYDEKLEVVPFSAEHQKFAQESSLIGEFTVISRRVIQKGEVLGVYGGELLPTPVATYRNDPYLMDVMAKNLPKEDAPGHPTMMTREVMLSGDNITSRINTIFEYEDGRPVRQATSGYNVETAPFDVDVQKGTAPWKRMSLCVLFASEQIEAGAELRWNYCYTEPSVRKLFGAPSASSVSSVPKP</sequence>
<feature type="region of interest" description="Disordered" evidence="1">
    <location>
        <begin position="1045"/>
        <end position="1088"/>
    </location>
</feature>
<dbReference type="InterPro" id="IPR046673">
    <property type="entry name" value="ToxA_N"/>
</dbReference>
<protein>
    <recommendedName>
        <fullName evidence="2">Dermonecrotic toxin N-terminal domain-containing protein</fullName>
    </recommendedName>
</protein>
<reference evidence="3 4" key="1">
    <citation type="submission" date="2019-06" db="EMBL/GenBank/DDBJ databases">
        <title>Pseudomonas bimorpha sp. nov. isolated from bovine raw milk and skim milk concentrate.</title>
        <authorList>
            <person name="Hofmann K."/>
            <person name="Huptas C."/>
            <person name="Doll E."/>
            <person name="Scherer S."/>
            <person name="Wenning M."/>
        </authorList>
    </citation>
    <scope>NUCLEOTIDE SEQUENCE [LARGE SCALE GENOMIC DNA]</scope>
    <source>
        <strain evidence="3 4">DSM 108990</strain>
    </source>
</reference>
<feature type="domain" description="Dermonecrotic toxin N-terminal" evidence="2">
    <location>
        <begin position="59"/>
        <end position="308"/>
    </location>
</feature>
<evidence type="ECO:0000259" key="2">
    <source>
        <dbReference type="Pfam" id="PF20178"/>
    </source>
</evidence>
<gene>
    <name evidence="3" type="ORF">FJD37_01190</name>
</gene>
<organism evidence="3 4">
    <name type="scientific">Pseudomonas saxonica</name>
    <dbReference type="NCBI Taxonomy" id="2600598"/>
    <lineage>
        <taxon>Bacteria</taxon>
        <taxon>Pseudomonadati</taxon>
        <taxon>Pseudomonadota</taxon>
        <taxon>Gammaproteobacteria</taxon>
        <taxon>Pseudomonadales</taxon>
        <taxon>Pseudomonadaceae</taxon>
        <taxon>Pseudomonas</taxon>
    </lineage>
</organism>
<dbReference type="EMBL" id="VFIP01000002">
    <property type="protein sequence ID" value="TWS00404.1"/>
    <property type="molecule type" value="Genomic_DNA"/>
</dbReference>
<dbReference type="Pfam" id="PF20178">
    <property type="entry name" value="ToxA_N"/>
    <property type="match status" value="1"/>
</dbReference>
<evidence type="ECO:0000313" key="4">
    <source>
        <dbReference type="Proteomes" id="UP000317901"/>
    </source>
</evidence>
<name>A0A5C5Q4B0_9PSED</name>
<accession>A0A5C5Q4B0</accession>
<comment type="caution">
    <text evidence="3">The sequence shown here is derived from an EMBL/GenBank/DDBJ whole genome shotgun (WGS) entry which is preliminary data.</text>
</comment>
<dbReference type="SUPFAM" id="SSF82199">
    <property type="entry name" value="SET domain"/>
    <property type="match status" value="1"/>
</dbReference>
<dbReference type="InterPro" id="IPR046341">
    <property type="entry name" value="SET_dom_sf"/>
</dbReference>
<dbReference type="RefSeq" id="WP_146424636.1">
    <property type="nucleotide sequence ID" value="NZ_VFIP01000002.1"/>
</dbReference>
<feature type="compositionally biased region" description="Polar residues" evidence="1">
    <location>
        <begin position="1068"/>
        <end position="1088"/>
    </location>
</feature>
<proteinExistence type="predicted"/>
<dbReference type="OrthoDB" id="1467561at2"/>